<evidence type="ECO:0000313" key="3">
    <source>
        <dbReference type="EMBL" id="SAM08699.1"/>
    </source>
</evidence>
<proteinExistence type="predicted"/>
<dbReference type="EMBL" id="LT554917">
    <property type="protein sequence ID" value="SAM08699.1"/>
    <property type="molecule type" value="Genomic_DNA"/>
</dbReference>
<dbReference type="STRING" id="4829.A0A168SNR0"/>
<dbReference type="CDD" id="cd02440">
    <property type="entry name" value="AdoMet_MTases"/>
    <property type="match status" value="1"/>
</dbReference>
<sequence length="459" mass="50830">MGNTESQPMLSDTVVSSLPQRTQQRLSQAHTPKKHQPSSFSFFEAAAVAQAPVPKAPLRPSSRKSSSAASSSKSSIEKPSRRSPLSSVRESVISLPELQQLKLTFTEVAGRRYLSTPGTHYHLPCDDDETDRLVILHFLLKYAFKGNVIAPIIPKLKQPKAQVLDIGCGGGTWVLEIATDYPSAECYGIDLLPSFPKSVKLTNAHFSQHNFLASLPFPDNSLDYVHMRSMLCMLSTPQLQMILGEIARVLKPLGTVEIVDVEHRIQRPGPLCQSLLNDELHNAFHKNHIDLLQSHHVSTHLMTQSSNYGFVDINQQQVTIPLGWGGQVGQVHAQCTEAFYKSLSPTVRKAVHNTSPPPTWHPTSLDYMLGLSDPAIEQAMKECLRYQSHMNWFVCYAQKSLIPVSALSSPRALSSNASSMAPSITSTIDALPPHHPKMVDPLYESNWDTINHFVDGYTD</sequence>
<feature type="domain" description="Methyltransferase" evidence="2">
    <location>
        <begin position="163"/>
        <end position="254"/>
    </location>
</feature>
<dbReference type="OrthoDB" id="2013972at2759"/>
<feature type="compositionally biased region" description="Low complexity" evidence="1">
    <location>
        <begin position="53"/>
        <end position="74"/>
    </location>
</feature>
<dbReference type="GO" id="GO:0008168">
    <property type="term" value="F:methyltransferase activity"/>
    <property type="evidence" value="ECO:0007669"/>
    <property type="project" value="TreeGrafter"/>
</dbReference>
<feature type="region of interest" description="Disordered" evidence="1">
    <location>
        <begin position="1"/>
        <end position="37"/>
    </location>
</feature>
<protein>
    <recommendedName>
        <fullName evidence="2">Methyltransferase domain-containing protein</fullName>
    </recommendedName>
</protein>
<dbReference type="InterPro" id="IPR041698">
    <property type="entry name" value="Methyltransf_25"/>
</dbReference>
<dbReference type="PANTHER" id="PTHR43591">
    <property type="entry name" value="METHYLTRANSFERASE"/>
    <property type="match status" value="1"/>
</dbReference>
<dbReference type="Pfam" id="PF13649">
    <property type="entry name" value="Methyltransf_25"/>
    <property type="match status" value="1"/>
</dbReference>
<dbReference type="OMA" id="HISTFLM"/>
<dbReference type="InterPro" id="IPR029063">
    <property type="entry name" value="SAM-dependent_MTases_sf"/>
</dbReference>
<evidence type="ECO:0000256" key="1">
    <source>
        <dbReference type="SAM" id="MobiDB-lite"/>
    </source>
</evidence>
<feature type="compositionally biased region" description="Polar residues" evidence="1">
    <location>
        <begin position="1"/>
        <end position="30"/>
    </location>
</feature>
<evidence type="ECO:0000313" key="4">
    <source>
        <dbReference type="Proteomes" id="UP000078561"/>
    </source>
</evidence>
<evidence type="ECO:0000259" key="2">
    <source>
        <dbReference type="Pfam" id="PF13649"/>
    </source>
</evidence>
<dbReference type="Gene3D" id="3.40.50.150">
    <property type="entry name" value="Vaccinia Virus protein VP39"/>
    <property type="match status" value="1"/>
</dbReference>
<reference evidence="3" key="1">
    <citation type="submission" date="2016-04" db="EMBL/GenBank/DDBJ databases">
        <authorList>
            <person name="Evans L.H."/>
            <person name="Alamgir A."/>
            <person name="Owens N."/>
            <person name="Weber N.D."/>
            <person name="Virtaneva K."/>
            <person name="Barbian K."/>
            <person name="Babar A."/>
            <person name="Rosenke K."/>
        </authorList>
    </citation>
    <scope>NUCLEOTIDE SEQUENCE [LARGE SCALE GENOMIC DNA]</scope>
    <source>
        <strain evidence="3">CBS 101.48</strain>
    </source>
</reference>
<accession>A0A168SNR0</accession>
<organism evidence="3">
    <name type="scientific">Absidia glauca</name>
    <name type="common">Pin mould</name>
    <dbReference type="NCBI Taxonomy" id="4829"/>
    <lineage>
        <taxon>Eukaryota</taxon>
        <taxon>Fungi</taxon>
        <taxon>Fungi incertae sedis</taxon>
        <taxon>Mucoromycota</taxon>
        <taxon>Mucoromycotina</taxon>
        <taxon>Mucoromycetes</taxon>
        <taxon>Mucorales</taxon>
        <taxon>Cunninghamellaceae</taxon>
        <taxon>Absidia</taxon>
    </lineage>
</organism>
<dbReference type="InParanoid" id="A0A168SNR0"/>
<keyword evidence="4" id="KW-1185">Reference proteome</keyword>
<dbReference type="PANTHER" id="PTHR43591:SF24">
    <property type="entry name" value="2-METHOXY-6-POLYPRENYL-1,4-BENZOQUINOL METHYLASE, MITOCHONDRIAL"/>
    <property type="match status" value="1"/>
</dbReference>
<name>A0A168SNR0_ABSGL</name>
<feature type="region of interest" description="Disordered" evidence="1">
    <location>
        <begin position="53"/>
        <end position="88"/>
    </location>
</feature>
<gene>
    <name evidence="3" type="primary">ABSGL_14363.1 scaffold 14478</name>
</gene>
<dbReference type="Proteomes" id="UP000078561">
    <property type="component" value="Unassembled WGS sequence"/>
</dbReference>
<dbReference type="AlphaFoldDB" id="A0A168SNR0"/>
<dbReference type="SUPFAM" id="SSF53335">
    <property type="entry name" value="S-adenosyl-L-methionine-dependent methyltransferases"/>
    <property type="match status" value="1"/>
</dbReference>